<name>K2KYR2_9GAMM</name>
<dbReference type="OrthoDB" id="8708000at2"/>
<dbReference type="eggNOG" id="ENOG5034AZG">
    <property type="taxonomic scope" value="Bacteria"/>
</dbReference>
<evidence type="ECO:0008006" key="3">
    <source>
        <dbReference type="Google" id="ProtNLM"/>
    </source>
</evidence>
<reference evidence="1 2" key="1">
    <citation type="journal article" date="2012" name="J. Bacteriol.">
        <title>Genome Sequence of Idiomarina xiamenensis Type Strain 10-D-4.</title>
        <authorList>
            <person name="Lai Q."/>
            <person name="Wang L."/>
            <person name="Wang W."/>
            <person name="Shao Z."/>
        </authorList>
    </citation>
    <scope>NUCLEOTIDE SEQUENCE [LARGE SCALE GENOMIC DNA]</scope>
    <source>
        <strain evidence="1 2">10-D-4</strain>
    </source>
</reference>
<sequence>MTITELCLCLLTLALLFNFVLLWRVISAPAARQDSASSQPLTLAIGSTVMAVSAYRRAAVNAAPHADAFAKQALVSLPSTPTLVVFLSARCHSCRGKVPQLQQLLAAIQAVELSFWLVVIEAHDDAADFLRDSPLWPYVMSMPPEVIKYLNPRTASPFYLMLNEQRQLQASGMLDDADWQSFVEQMQAVDAELSQPSQ</sequence>
<gene>
    <name evidence="1" type="ORF">A10D4_01130</name>
</gene>
<accession>K2KYR2</accession>
<dbReference type="EMBL" id="AMRG01000001">
    <property type="protein sequence ID" value="EKE87654.1"/>
    <property type="molecule type" value="Genomic_DNA"/>
</dbReference>
<comment type="caution">
    <text evidence="1">The sequence shown here is derived from an EMBL/GenBank/DDBJ whole genome shotgun (WGS) entry which is preliminary data.</text>
</comment>
<dbReference type="Gene3D" id="3.40.30.10">
    <property type="entry name" value="Glutaredoxin"/>
    <property type="match status" value="1"/>
</dbReference>
<dbReference type="AlphaFoldDB" id="K2KYR2"/>
<organism evidence="1 2">
    <name type="scientific">Idiomarina xiamenensis 10-D-4</name>
    <dbReference type="NCBI Taxonomy" id="740709"/>
    <lineage>
        <taxon>Bacteria</taxon>
        <taxon>Pseudomonadati</taxon>
        <taxon>Pseudomonadota</taxon>
        <taxon>Gammaproteobacteria</taxon>
        <taxon>Alteromonadales</taxon>
        <taxon>Idiomarinaceae</taxon>
        <taxon>Idiomarina</taxon>
    </lineage>
</organism>
<evidence type="ECO:0000313" key="1">
    <source>
        <dbReference type="EMBL" id="EKE87654.1"/>
    </source>
</evidence>
<dbReference type="SUPFAM" id="SSF52833">
    <property type="entry name" value="Thioredoxin-like"/>
    <property type="match status" value="1"/>
</dbReference>
<dbReference type="PATRIC" id="fig|740709.3.peg.228"/>
<evidence type="ECO:0000313" key="2">
    <source>
        <dbReference type="Proteomes" id="UP000014115"/>
    </source>
</evidence>
<keyword evidence="2" id="KW-1185">Reference proteome</keyword>
<proteinExistence type="predicted"/>
<dbReference type="RefSeq" id="WP_008487180.1">
    <property type="nucleotide sequence ID" value="NZ_AMRG01000001.1"/>
</dbReference>
<protein>
    <recommendedName>
        <fullName evidence="3">Thioredoxin domain-containing protein</fullName>
    </recommendedName>
</protein>
<dbReference type="InterPro" id="IPR036249">
    <property type="entry name" value="Thioredoxin-like_sf"/>
</dbReference>
<dbReference type="Proteomes" id="UP000014115">
    <property type="component" value="Unassembled WGS sequence"/>
</dbReference>
<dbReference type="STRING" id="740709.A10D4_01130"/>